<dbReference type="STRING" id="83771.SAMN02910357_00209"/>
<feature type="chain" id="PRO_5010576878" evidence="1">
    <location>
        <begin position="21"/>
        <end position="131"/>
    </location>
</feature>
<keyword evidence="3" id="KW-1185">Reference proteome</keyword>
<protein>
    <submittedName>
        <fullName evidence="2">Uncharacterized protein</fullName>
    </submittedName>
</protein>
<accession>A0A1T4UZM0</accession>
<evidence type="ECO:0000313" key="2">
    <source>
        <dbReference type="EMBL" id="SKA58104.1"/>
    </source>
</evidence>
<dbReference type="AlphaFoldDB" id="A0A1T4UZM0"/>
<sequence length="131" mass="14873">MKKGLLAGLLGLFVCSAVSADVMIEVRNDTSDDCSLAINARADKTKWITQGWYVFASGEEAPIILKNVNDIHNVYVYNDCRKGTSVENSETKKAWVKTSYKFNDENPKDHEPGYEEVTFERLQSEKYQIQN</sequence>
<dbReference type="RefSeq" id="WP_031492804.1">
    <property type="nucleotide sequence ID" value="NZ_FUXX01000003.1"/>
</dbReference>
<gene>
    <name evidence="2" type="ORF">SAMN02745213_00344</name>
</gene>
<dbReference type="Proteomes" id="UP000242432">
    <property type="component" value="Unassembled WGS sequence"/>
</dbReference>
<feature type="signal peptide" evidence="1">
    <location>
        <begin position="1"/>
        <end position="20"/>
    </location>
</feature>
<dbReference type="InterPro" id="IPR009380">
    <property type="entry name" value="DUF1036"/>
</dbReference>
<organism evidence="2 3">
    <name type="scientific">Succinivibrio dextrinosolvens DSM 3072</name>
    <dbReference type="NCBI Taxonomy" id="1123324"/>
    <lineage>
        <taxon>Bacteria</taxon>
        <taxon>Pseudomonadati</taxon>
        <taxon>Pseudomonadota</taxon>
        <taxon>Gammaproteobacteria</taxon>
        <taxon>Aeromonadales</taxon>
        <taxon>Succinivibrionaceae</taxon>
        <taxon>Succinivibrio</taxon>
    </lineage>
</organism>
<reference evidence="3" key="1">
    <citation type="submission" date="2017-02" db="EMBL/GenBank/DDBJ databases">
        <authorList>
            <person name="Varghese N."/>
            <person name="Submissions S."/>
        </authorList>
    </citation>
    <scope>NUCLEOTIDE SEQUENCE [LARGE SCALE GENOMIC DNA]</scope>
    <source>
        <strain evidence="3">DSM 3072</strain>
    </source>
</reference>
<evidence type="ECO:0000256" key="1">
    <source>
        <dbReference type="SAM" id="SignalP"/>
    </source>
</evidence>
<name>A0A1T4UZM0_9GAMM</name>
<dbReference type="EMBL" id="FUXX01000003">
    <property type="protein sequence ID" value="SKA58104.1"/>
    <property type="molecule type" value="Genomic_DNA"/>
</dbReference>
<keyword evidence="1" id="KW-0732">Signal</keyword>
<proteinExistence type="predicted"/>
<dbReference type="Pfam" id="PF06282">
    <property type="entry name" value="DUF1036"/>
    <property type="match status" value="1"/>
</dbReference>
<evidence type="ECO:0000313" key="3">
    <source>
        <dbReference type="Proteomes" id="UP000242432"/>
    </source>
</evidence>